<evidence type="ECO:0000256" key="2">
    <source>
        <dbReference type="ARBA" id="ARBA00022670"/>
    </source>
</evidence>
<proteinExistence type="inferred from homology"/>
<dbReference type="Proteomes" id="UP000515861">
    <property type="component" value="Chromosome"/>
</dbReference>
<dbReference type="InterPro" id="IPR045090">
    <property type="entry name" value="Pept_M3A_M3B"/>
</dbReference>
<evidence type="ECO:0000256" key="1">
    <source>
        <dbReference type="ARBA" id="ARBA00006040"/>
    </source>
</evidence>
<dbReference type="GO" id="GO:0046872">
    <property type="term" value="F:metal ion binding"/>
    <property type="evidence" value="ECO:0007669"/>
    <property type="project" value="UniProtKB-UniRule"/>
</dbReference>
<dbReference type="SUPFAM" id="SSF55486">
    <property type="entry name" value="Metalloproteases ('zincins'), catalytic domain"/>
    <property type="match status" value="1"/>
</dbReference>
<evidence type="ECO:0000256" key="5">
    <source>
        <dbReference type="ARBA" id="ARBA00022833"/>
    </source>
</evidence>
<evidence type="ECO:0000256" key="6">
    <source>
        <dbReference type="ARBA" id="ARBA00023049"/>
    </source>
</evidence>
<evidence type="ECO:0000313" key="11">
    <source>
        <dbReference type="Proteomes" id="UP000515861"/>
    </source>
</evidence>
<evidence type="ECO:0000313" key="10">
    <source>
        <dbReference type="EMBL" id="QNM83172.1"/>
    </source>
</evidence>
<keyword evidence="5 7" id="KW-0862">Zinc</keyword>
<dbReference type="PANTHER" id="PTHR43660:SF1">
    <property type="entry name" value="DIPEPTIDYL CARBOXYPEPTIDASE"/>
    <property type="match status" value="1"/>
</dbReference>
<dbReference type="CDD" id="cd06456">
    <property type="entry name" value="M3A_DCP"/>
    <property type="match status" value="1"/>
</dbReference>
<evidence type="ECO:0000256" key="8">
    <source>
        <dbReference type="SAM" id="SignalP"/>
    </source>
</evidence>
<evidence type="ECO:0000256" key="7">
    <source>
        <dbReference type="RuleBase" id="RU003435"/>
    </source>
</evidence>
<keyword evidence="11" id="KW-1185">Reference proteome</keyword>
<comment type="similarity">
    <text evidence="1 7">Belongs to the peptidase M3 family.</text>
</comment>
<dbReference type="GO" id="GO:0004180">
    <property type="term" value="F:carboxypeptidase activity"/>
    <property type="evidence" value="ECO:0007669"/>
    <property type="project" value="TreeGrafter"/>
</dbReference>
<dbReference type="PANTHER" id="PTHR43660">
    <property type="entry name" value="DIPEPTIDYL CARBOXYPEPTIDASE"/>
    <property type="match status" value="1"/>
</dbReference>
<keyword evidence="2 7" id="KW-0645">Protease</keyword>
<organism evidence="10 11">
    <name type="scientific">Sphingomonas sabuli</name>
    <dbReference type="NCBI Taxonomy" id="2764186"/>
    <lineage>
        <taxon>Bacteria</taxon>
        <taxon>Pseudomonadati</taxon>
        <taxon>Pseudomonadota</taxon>
        <taxon>Alphaproteobacteria</taxon>
        <taxon>Sphingomonadales</taxon>
        <taxon>Sphingomonadaceae</taxon>
        <taxon>Sphingomonas</taxon>
    </lineage>
</organism>
<protein>
    <submittedName>
        <fullName evidence="10">M3 family metallopeptidase</fullName>
    </submittedName>
</protein>
<feature type="chain" id="PRO_5028804608" evidence="8">
    <location>
        <begin position="26"/>
        <end position="724"/>
    </location>
</feature>
<dbReference type="Pfam" id="PF01432">
    <property type="entry name" value="Peptidase_M3"/>
    <property type="match status" value="1"/>
</dbReference>
<keyword evidence="6 7" id="KW-0482">Metalloprotease</keyword>
<dbReference type="Gene3D" id="3.40.390.10">
    <property type="entry name" value="Collagenase (Catalytic Domain)"/>
    <property type="match status" value="1"/>
</dbReference>
<dbReference type="InterPro" id="IPR024077">
    <property type="entry name" value="Neurolysin/TOP_dom2"/>
</dbReference>
<feature type="signal peptide" evidence="8">
    <location>
        <begin position="1"/>
        <end position="25"/>
    </location>
</feature>
<dbReference type="KEGG" id="ssau:H8M03_02100"/>
<dbReference type="GO" id="GO:0004222">
    <property type="term" value="F:metalloendopeptidase activity"/>
    <property type="evidence" value="ECO:0007669"/>
    <property type="project" value="InterPro"/>
</dbReference>
<keyword evidence="4 7" id="KW-0378">Hydrolase</keyword>
<dbReference type="GO" id="GO:0006508">
    <property type="term" value="P:proteolysis"/>
    <property type="evidence" value="ECO:0007669"/>
    <property type="project" value="UniProtKB-KW"/>
</dbReference>
<comment type="cofactor">
    <cofactor evidence="7">
        <name>Zn(2+)</name>
        <dbReference type="ChEBI" id="CHEBI:29105"/>
    </cofactor>
    <text evidence="7">Binds 1 zinc ion.</text>
</comment>
<name>A0A7G9L3H3_9SPHN</name>
<accession>A0A7G9L3H3</accession>
<evidence type="ECO:0000256" key="4">
    <source>
        <dbReference type="ARBA" id="ARBA00022801"/>
    </source>
</evidence>
<evidence type="ECO:0000259" key="9">
    <source>
        <dbReference type="Pfam" id="PF01432"/>
    </source>
</evidence>
<reference evidence="10 11" key="1">
    <citation type="submission" date="2020-08" db="EMBL/GenBank/DDBJ databases">
        <title>Sphingomonas sp. sand1-3 16S ribosomal RNA gene Genome sequencing and assembly.</title>
        <authorList>
            <person name="Kang M."/>
        </authorList>
    </citation>
    <scope>NUCLEOTIDE SEQUENCE [LARGE SCALE GENOMIC DNA]</scope>
    <source>
        <strain evidence="11">sand1-3</strain>
    </source>
</reference>
<evidence type="ECO:0000256" key="3">
    <source>
        <dbReference type="ARBA" id="ARBA00022723"/>
    </source>
</evidence>
<dbReference type="GO" id="GO:0005829">
    <property type="term" value="C:cytosol"/>
    <property type="evidence" value="ECO:0007669"/>
    <property type="project" value="TreeGrafter"/>
</dbReference>
<keyword evidence="3 7" id="KW-0479">Metal-binding</keyword>
<dbReference type="AlphaFoldDB" id="A0A7G9L3H3"/>
<dbReference type="Gene3D" id="1.10.1370.10">
    <property type="entry name" value="Neurolysin, domain 3"/>
    <property type="match status" value="1"/>
</dbReference>
<sequence length="724" mass="80395">MWGCMNGLILAGTAMAALGAGSASAQAVKAAGTVPGAAQAAVAVPNNVLLQDWSGAYAGVPPFDKVTPAMFPPALQFGIDEQNREVLAIANNPEAPTFANTIEALEKAGQRLDRVLAVFGVMTSNMATPEYQALDKEWSPKLSAAYDEITLNPKLFARIKTLYDAKASLGLDAKQDRLLTRRYESYVRNGASLPPAQKAQLTQMNQQLAELFATFSEKVLADESTYIRATEAELKGVPADMKAAYASAAKDQKMPAGSFAIKNTRSAVDPLLTYADDRAMREKVWTAFVNRGDNGGANDTNATIAKILKLRADRAKLLGFENHADWRMQDTMAKTPDRAMDLMMKVWPAAKQRVAEEVAEQQAMANKLGDKLTIQPWDYRYYMEKVRKEKYDLSQEEIKPYFSLNNIIDASYWAAGQLYDLGFKEVTGTVPVWNDDIRVYSVTNLKTGKQVGLFYRDDYAREGKRSGAWATTFRSRAGLLGDDIVLGSNNNNFVKPGPGEPVLISLDDAETLFHEFGHAIHYFLSDVHYPGLGGSQRDFVEYPSQVNENWLLTPQVLQRFAKHHQTGQPMPQALVDKIQKASTFNQGFATVEYLASAIVDMKLHDNANGAVDPDAFEKQALAEIGMPKEIVLRHRLPQFNHLFSSDSYSAGYYSYLWSETMDADTWAAFEETGDVWNRTVADNFRKYLLSTGNETDRAEAYRQFRGRDPDVNAILRKRGFPTGE</sequence>
<dbReference type="EMBL" id="CP060697">
    <property type="protein sequence ID" value="QNM83172.1"/>
    <property type="molecule type" value="Genomic_DNA"/>
</dbReference>
<keyword evidence="8" id="KW-0732">Signal</keyword>
<dbReference type="InterPro" id="IPR024079">
    <property type="entry name" value="MetalloPept_cat_dom_sf"/>
</dbReference>
<gene>
    <name evidence="10" type="ORF">H8M03_02100</name>
</gene>
<feature type="domain" description="Peptidase M3A/M3B catalytic" evidence="9">
    <location>
        <begin position="271"/>
        <end position="719"/>
    </location>
</feature>
<dbReference type="InterPro" id="IPR034005">
    <property type="entry name" value="M3A_DCP"/>
</dbReference>
<dbReference type="InterPro" id="IPR001567">
    <property type="entry name" value="Pept_M3A_M3B_dom"/>
</dbReference>